<dbReference type="AlphaFoldDB" id="I0IDN1"/>
<keyword evidence="3" id="KW-1185">Reference proteome</keyword>
<gene>
    <name evidence="2" type="ordered locus">PSMK_12100</name>
</gene>
<feature type="compositionally biased region" description="Basic and acidic residues" evidence="1">
    <location>
        <begin position="7"/>
        <end position="24"/>
    </location>
</feature>
<evidence type="ECO:0000313" key="3">
    <source>
        <dbReference type="Proteomes" id="UP000007881"/>
    </source>
</evidence>
<evidence type="ECO:0000256" key="1">
    <source>
        <dbReference type="SAM" id="MobiDB-lite"/>
    </source>
</evidence>
<evidence type="ECO:0000313" key="2">
    <source>
        <dbReference type="EMBL" id="BAM03369.1"/>
    </source>
</evidence>
<dbReference type="Proteomes" id="UP000007881">
    <property type="component" value="Chromosome"/>
</dbReference>
<accession>I0IDN1</accession>
<feature type="region of interest" description="Disordered" evidence="1">
    <location>
        <begin position="1"/>
        <end position="42"/>
    </location>
</feature>
<dbReference type="STRING" id="1142394.PSMK_12100"/>
<dbReference type="KEGG" id="phm:PSMK_12100"/>
<proteinExistence type="predicted"/>
<protein>
    <submittedName>
        <fullName evidence="2">Uncharacterized protein</fullName>
    </submittedName>
</protein>
<organism evidence="2 3">
    <name type="scientific">Phycisphaera mikurensis (strain NBRC 102666 / KCTC 22515 / FYK2301M01)</name>
    <dbReference type="NCBI Taxonomy" id="1142394"/>
    <lineage>
        <taxon>Bacteria</taxon>
        <taxon>Pseudomonadati</taxon>
        <taxon>Planctomycetota</taxon>
        <taxon>Phycisphaerae</taxon>
        <taxon>Phycisphaerales</taxon>
        <taxon>Phycisphaeraceae</taxon>
        <taxon>Phycisphaera</taxon>
    </lineage>
</organism>
<sequence length="42" mass="5054">MKRRRAERREAADVTDRRDEKEVPRSFAPPSTKRALRPTRFL</sequence>
<dbReference type="HOGENOM" id="CLU_3255557_0_0_0"/>
<dbReference type="EMBL" id="AP012338">
    <property type="protein sequence ID" value="BAM03369.1"/>
    <property type="molecule type" value="Genomic_DNA"/>
</dbReference>
<reference evidence="2 3" key="1">
    <citation type="submission" date="2012-02" db="EMBL/GenBank/DDBJ databases">
        <title>Complete genome sequence of Phycisphaera mikurensis NBRC 102666.</title>
        <authorList>
            <person name="Ankai A."/>
            <person name="Hosoyama A."/>
            <person name="Terui Y."/>
            <person name="Sekine M."/>
            <person name="Fukai R."/>
            <person name="Kato Y."/>
            <person name="Nakamura S."/>
            <person name="Yamada-Narita S."/>
            <person name="Kawakoshi A."/>
            <person name="Fukunaga Y."/>
            <person name="Yamazaki S."/>
            <person name="Fujita N."/>
        </authorList>
    </citation>
    <scope>NUCLEOTIDE SEQUENCE [LARGE SCALE GENOMIC DNA]</scope>
    <source>
        <strain evidence="3">NBRC 102666 / KCTC 22515 / FYK2301M01</strain>
    </source>
</reference>
<name>I0IDN1_PHYMF</name>